<dbReference type="Pfam" id="PF00135">
    <property type="entry name" value="COesterase"/>
    <property type="match status" value="1"/>
</dbReference>
<comment type="caution">
    <text evidence="3">The sequence shown here is derived from an EMBL/GenBank/DDBJ whole genome shotgun (WGS) entry which is preliminary data.</text>
</comment>
<dbReference type="PANTHER" id="PTHR11559">
    <property type="entry name" value="CARBOXYLESTERASE"/>
    <property type="match status" value="1"/>
</dbReference>
<dbReference type="InterPro" id="IPR002018">
    <property type="entry name" value="CarbesteraseB"/>
</dbReference>
<reference evidence="3" key="1">
    <citation type="submission" date="2017-09" db="EMBL/GenBank/DDBJ databases">
        <title>Contemporary evolution of a Lepidopteran species, Heliothis virescens, in response to modern agricultural practices.</title>
        <authorList>
            <person name="Fritz M.L."/>
            <person name="Deyonke A.M."/>
            <person name="Papanicolaou A."/>
            <person name="Micinski S."/>
            <person name="Westbrook J."/>
            <person name="Gould F."/>
        </authorList>
    </citation>
    <scope>NUCLEOTIDE SEQUENCE [LARGE SCALE GENOMIC DNA]</scope>
    <source>
        <strain evidence="3">HvINT-</strain>
        <tissue evidence="3">Whole body</tissue>
    </source>
</reference>
<organism evidence="3">
    <name type="scientific">Heliothis virescens</name>
    <name type="common">Tobacco budworm moth</name>
    <dbReference type="NCBI Taxonomy" id="7102"/>
    <lineage>
        <taxon>Eukaryota</taxon>
        <taxon>Metazoa</taxon>
        <taxon>Ecdysozoa</taxon>
        <taxon>Arthropoda</taxon>
        <taxon>Hexapoda</taxon>
        <taxon>Insecta</taxon>
        <taxon>Pterygota</taxon>
        <taxon>Neoptera</taxon>
        <taxon>Endopterygota</taxon>
        <taxon>Lepidoptera</taxon>
        <taxon>Glossata</taxon>
        <taxon>Ditrysia</taxon>
        <taxon>Noctuoidea</taxon>
        <taxon>Noctuidae</taxon>
        <taxon>Heliothinae</taxon>
        <taxon>Heliothis</taxon>
    </lineage>
</organism>
<dbReference type="InterPro" id="IPR050309">
    <property type="entry name" value="Type-B_Carboxylest/Lipase"/>
</dbReference>
<evidence type="ECO:0000313" key="3">
    <source>
        <dbReference type="EMBL" id="PCG66535.1"/>
    </source>
</evidence>
<dbReference type="InterPro" id="IPR029058">
    <property type="entry name" value="AB_hydrolase_fold"/>
</dbReference>
<proteinExistence type="predicted"/>
<dbReference type="AlphaFoldDB" id="A0A2A4J3A2"/>
<sequence>MFNFPTLRSVKLHVESGHDQIYLYQYSFVDESTPFVPFTKVRGAGHCAQTAAVSDGVPFVNDDESNLSVEYKQLKGAIREMWHNFAVHGMPVLNGSSLPEWPAVSADGSPYMSLTQTLQLEGAFLEKRAAFWNDIYERYYRAPVPPSLPSLDHFEL</sequence>
<feature type="domain" description="Carboxylesterase type B" evidence="2">
    <location>
        <begin position="1"/>
        <end position="132"/>
    </location>
</feature>
<dbReference type="Gene3D" id="3.40.50.1820">
    <property type="entry name" value="alpha/beta hydrolase"/>
    <property type="match status" value="1"/>
</dbReference>
<protein>
    <recommendedName>
        <fullName evidence="2">Carboxylesterase type B domain-containing protein</fullName>
    </recommendedName>
</protein>
<name>A0A2A4J3A2_HELVI</name>
<gene>
    <name evidence="3" type="ORF">B5V51_7568</name>
</gene>
<dbReference type="EMBL" id="NWSH01003330">
    <property type="protein sequence ID" value="PCG66535.1"/>
    <property type="molecule type" value="Genomic_DNA"/>
</dbReference>
<evidence type="ECO:0000256" key="1">
    <source>
        <dbReference type="ARBA" id="ARBA00023180"/>
    </source>
</evidence>
<evidence type="ECO:0000259" key="2">
    <source>
        <dbReference type="Pfam" id="PF00135"/>
    </source>
</evidence>
<dbReference type="SUPFAM" id="SSF53474">
    <property type="entry name" value="alpha/beta-Hydrolases"/>
    <property type="match status" value="1"/>
</dbReference>
<keyword evidence="1" id="KW-0325">Glycoprotein</keyword>
<accession>A0A2A4J3A2</accession>